<dbReference type="EMBL" id="JADFTS010000006">
    <property type="protein sequence ID" value="KAF9601940.1"/>
    <property type="molecule type" value="Genomic_DNA"/>
</dbReference>
<dbReference type="AlphaFoldDB" id="A0A835HJL5"/>
<dbReference type="InterPro" id="IPR044607">
    <property type="entry name" value="RKD-like"/>
</dbReference>
<keyword evidence="2" id="KW-0805">Transcription regulation</keyword>
<feature type="domain" description="RWP-RK" evidence="8">
    <location>
        <begin position="15"/>
        <end position="100"/>
    </location>
</feature>
<feature type="region of interest" description="Disordered" evidence="7">
    <location>
        <begin position="145"/>
        <end position="174"/>
    </location>
</feature>
<keyword evidence="6" id="KW-0539">Nucleus</keyword>
<keyword evidence="10" id="KW-1185">Reference proteome</keyword>
<dbReference type="PANTHER" id="PTHR46373:SF12">
    <property type="entry name" value="PROTEIN RKD5"/>
    <property type="match status" value="1"/>
</dbReference>
<dbReference type="PANTHER" id="PTHR46373">
    <property type="entry name" value="PROTEIN RKD4"/>
    <property type="match status" value="1"/>
</dbReference>
<evidence type="ECO:0000256" key="4">
    <source>
        <dbReference type="ARBA" id="ARBA00023125"/>
    </source>
</evidence>
<evidence type="ECO:0000256" key="6">
    <source>
        <dbReference type="ARBA" id="ARBA00023242"/>
    </source>
</evidence>
<evidence type="ECO:0000313" key="9">
    <source>
        <dbReference type="EMBL" id="KAF9601940.1"/>
    </source>
</evidence>
<keyword evidence="4" id="KW-0238">DNA-binding</keyword>
<comment type="function">
    <text evidence="1">Putative transcription factor.</text>
</comment>
<proteinExistence type="predicted"/>
<accession>A0A835HJL5</accession>
<protein>
    <recommendedName>
        <fullName evidence="8">RWP-RK domain-containing protein</fullName>
    </recommendedName>
</protein>
<organism evidence="9 10">
    <name type="scientific">Coptis chinensis</name>
    <dbReference type="NCBI Taxonomy" id="261450"/>
    <lineage>
        <taxon>Eukaryota</taxon>
        <taxon>Viridiplantae</taxon>
        <taxon>Streptophyta</taxon>
        <taxon>Embryophyta</taxon>
        <taxon>Tracheophyta</taxon>
        <taxon>Spermatophyta</taxon>
        <taxon>Magnoliopsida</taxon>
        <taxon>Ranunculales</taxon>
        <taxon>Ranunculaceae</taxon>
        <taxon>Coptidoideae</taxon>
        <taxon>Coptis</taxon>
    </lineage>
</organism>
<evidence type="ECO:0000256" key="3">
    <source>
        <dbReference type="ARBA" id="ARBA00023054"/>
    </source>
</evidence>
<evidence type="ECO:0000256" key="5">
    <source>
        <dbReference type="ARBA" id="ARBA00023163"/>
    </source>
</evidence>
<evidence type="ECO:0000259" key="8">
    <source>
        <dbReference type="PROSITE" id="PS51519"/>
    </source>
</evidence>
<dbReference type="GO" id="GO:0003677">
    <property type="term" value="F:DNA binding"/>
    <property type="evidence" value="ECO:0007669"/>
    <property type="project" value="UniProtKB-KW"/>
</dbReference>
<dbReference type="Pfam" id="PF02042">
    <property type="entry name" value="RWP-RK"/>
    <property type="match status" value="1"/>
</dbReference>
<evidence type="ECO:0000256" key="1">
    <source>
        <dbReference type="ARBA" id="ARBA00004049"/>
    </source>
</evidence>
<comment type="caution">
    <text evidence="9">The sequence shown here is derived from an EMBL/GenBank/DDBJ whole genome shotgun (WGS) entry which is preliminary data.</text>
</comment>
<dbReference type="InterPro" id="IPR003035">
    <property type="entry name" value="RWP-RK_dom"/>
</dbReference>
<reference evidence="9 10" key="1">
    <citation type="submission" date="2020-10" db="EMBL/GenBank/DDBJ databases">
        <title>The Coptis chinensis genome and diversification of protoberbering-type alkaloids.</title>
        <authorList>
            <person name="Wang B."/>
            <person name="Shu S."/>
            <person name="Song C."/>
            <person name="Liu Y."/>
        </authorList>
    </citation>
    <scope>NUCLEOTIDE SEQUENCE [LARGE SCALE GENOMIC DNA]</scope>
    <source>
        <strain evidence="9">HL-2020</strain>
        <tissue evidence="9">Leaf</tissue>
    </source>
</reference>
<gene>
    <name evidence="9" type="ORF">IFM89_024274</name>
</gene>
<evidence type="ECO:0000313" key="10">
    <source>
        <dbReference type="Proteomes" id="UP000631114"/>
    </source>
</evidence>
<name>A0A835HJL5_9MAGN</name>
<sequence>MSLTVVDNGLSGSFPDKKITYTAASPEHVASISFDDISKYFGRPVREACANLKVGQTVLKRKCRDFGIPKWPYRKIKSLDNLIHNIKAEVGRQQAKMNQETAEAVLETQKIIESEKELIEKRPAIQLKSETKKFRERLFKRKHLAQRAQERTSEAKKRRTNITFQPEEQEEVNN</sequence>
<keyword evidence="5" id="KW-0804">Transcription</keyword>
<dbReference type="OrthoDB" id="6270329at2759"/>
<dbReference type="GO" id="GO:0003700">
    <property type="term" value="F:DNA-binding transcription factor activity"/>
    <property type="evidence" value="ECO:0007669"/>
    <property type="project" value="InterPro"/>
</dbReference>
<keyword evidence="3" id="KW-0175">Coiled coil</keyword>
<evidence type="ECO:0000256" key="2">
    <source>
        <dbReference type="ARBA" id="ARBA00023015"/>
    </source>
</evidence>
<dbReference type="Proteomes" id="UP000631114">
    <property type="component" value="Unassembled WGS sequence"/>
</dbReference>
<evidence type="ECO:0000256" key="7">
    <source>
        <dbReference type="SAM" id="MobiDB-lite"/>
    </source>
</evidence>
<dbReference type="PROSITE" id="PS51519">
    <property type="entry name" value="RWP_RK"/>
    <property type="match status" value="1"/>
</dbReference>